<feature type="region of interest" description="Disordered" evidence="1">
    <location>
        <begin position="400"/>
        <end position="435"/>
    </location>
</feature>
<gene>
    <name evidence="2" type="ORF">SARC_00724</name>
</gene>
<feature type="compositionally biased region" description="Basic residues" evidence="1">
    <location>
        <begin position="412"/>
        <end position="429"/>
    </location>
</feature>
<dbReference type="GeneID" id="25901228"/>
<organism evidence="2 3">
    <name type="scientific">Sphaeroforma arctica JP610</name>
    <dbReference type="NCBI Taxonomy" id="667725"/>
    <lineage>
        <taxon>Eukaryota</taxon>
        <taxon>Ichthyosporea</taxon>
        <taxon>Ichthyophonida</taxon>
        <taxon>Sphaeroforma</taxon>
    </lineage>
</organism>
<dbReference type="AlphaFoldDB" id="A0A0L0GDR0"/>
<evidence type="ECO:0000313" key="2">
    <source>
        <dbReference type="EMBL" id="KNC87142.1"/>
    </source>
</evidence>
<dbReference type="OrthoDB" id="303614at2759"/>
<name>A0A0L0GDR0_9EUKA</name>
<dbReference type="EMBL" id="KQ241621">
    <property type="protein sequence ID" value="KNC87142.1"/>
    <property type="molecule type" value="Genomic_DNA"/>
</dbReference>
<dbReference type="InterPro" id="IPR036305">
    <property type="entry name" value="RGS_sf"/>
</dbReference>
<dbReference type="InterPro" id="IPR044926">
    <property type="entry name" value="RGS_subdomain_2"/>
</dbReference>
<proteinExistence type="predicted"/>
<dbReference type="Gene3D" id="1.10.167.10">
    <property type="entry name" value="Regulator of G-protein Signalling 4, domain 2"/>
    <property type="match status" value="1"/>
</dbReference>
<dbReference type="Proteomes" id="UP000054560">
    <property type="component" value="Unassembled WGS sequence"/>
</dbReference>
<dbReference type="RefSeq" id="XP_014161043.1">
    <property type="nucleotide sequence ID" value="XM_014305568.1"/>
</dbReference>
<sequence>MSEEVGKYIRQLYRRMEGAKVSTQHSTVIDNYTPADANRTNSKILPSFQQTEDEIADRESLSWPTSESLKKIQESAVEYKHDTFETNNSDLVIDHLRGLAYTLKKLMQCESVLYTTVNKTSTDHNARAGFKAKPVFDEGSMCLATEKDSATPLHALKPLGNPSLCETGFIADKPTARFHYAYPLLTAKGCVIGTLCCVNDAPAALNDKQLTAIRMFAKFCIAQLELHREFQRIDSSPIDRRASLLQDIQKKISGFLPLLPSENPILNQYLEDVSSSQEMQRILSDTKDCTLVISQLGRQQSLELVMFWQMCEMYRTTPCVTLLLAAVDTFIYPEATFEVNVHQREREPILQVYKRVCKLLDQRTVKAMMEADTLCSVHILDKIQTRLFITLQSKAIELRSEPESQSPDGVKRWLRTNKMRLSRKKRRKHSTDSYT</sequence>
<protein>
    <recommendedName>
        <fullName evidence="4">GAF domain-containing protein</fullName>
    </recommendedName>
</protein>
<evidence type="ECO:0008006" key="4">
    <source>
        <dbReference type="Google" id="ProtNLM"/>
    </source>
</evidence>
<evidence type="ECO:0000313" key="3">
    <source>
        <dbReference type="Proteomes" id="UP000054560"/>
    </source>
</evidence>
<accession>A0A0L0GDR0</accession>
<reference evidence="2 3" key="1">
    <citation type="submission" date="2011-02" db="EMBL/GenBank/DDBJ databases">
        <title>The Genome Sequence of Sphaeroforma arctica JP610.</title>
        <authorList>
            <consortium name="The Broad Institute Genome Sequencing Platform"/>
            <person name="Russ C."/>
            <person name="Cuomo C."/>
            <person name="Young S.K."/>
            <person name="Zeng Q."/>
            <person name="Gargeya S."/>
            <person name="Alvarado L."/>
            <person name="Berlin A."/>
            <person name="Chapman S.B."/>
            <person name="Chen Z."/>
            <person name="Freedman E."/>
            <person name="Gellesch M."/>
            <person name="Goldberg J."/>
            <person name="Griggs A."/>
            <person name="Gujja S."/>
            <person name="Heilman E."/>
            <person name="Heiman D."/>
            <person name="Howarth C."/>
            <person name="Mehta T."/>
            <person name="Neiman D."/>
            <person name="Pearson M."/>
            <person name="Roberts A."/>
            <person name="Saif S."/>
            <person name="Shea T."/>
            <person name="Shenoy N."/>
            <person name="Sisk P."/>
            <person name="Stolte C."/>
            <person name="Sykes S."/>
            <person name="White J."/>
            <person name="Yandava C."/>
            <person name="Burger G."/>
            <person name="Gray M.W."/>
            <person name="Holland P.W.H."/>
            <person name="King N."/>
            <person name="Lang F.B.F."/>
            <person name="Roger A.J."/>
            <person name="Ruiz-Trillo I."/>
            <person name="Haas B."/>
            <person name="Nusbaum C."/>
            <person name="Birren B."/>
        </authorList>
    </citation>
    <scope>NUCLEOTIDE SEQUENCE [LARGE SCALE GENOMIC DNA]</scope>
    <source>
        <strain evidence="2 3">JP610</strain>
    </source>
</reference>
<evidence type="ECO:0000256" key="1">
    <source>
        <dbReference type="SAM" id="MobiDB-lite"/>
    </source>
</evidence>
<dbReference type="SUPFAM" id="SSF48097">
    <property type="entry name" value="Regulator of G-protein signaling, RGS"/>
    <property type="match status" value="1"/>
</dbReference>
<keyword evidence="3" id="KW-1185">Reference proteome</keyword>
<dbReference type="SUPFAM" id="SSF55781">
    <property type="entry name" value="GAF domain-like"/>
    <property type="match status" value="1"/>
</dbReference>